<dbReference type="InterPro" id="IPR036116">
    <property type="entry name" value="FN3_sf"/>
</dbReference>
<gene>
    <name evidence="1" type="ORF">Q766_13660</name>
</gene>
<dbReference type="Gene3D" id="2.60.40.10">
    <property type="entry name" value="Immunoglobulins"/>
    <property type="match status" value="2"/>
</dbReference>
<dbReference type="Proteomes" id="UP000030111">
    <property type="component" value="Unassembled WGS sequence"/>
</dbReference>
<reference evidence="1 2" key="1">
    <citation type="submission" date="2013-09" db="EMBL/GenBank/DDBJ databases">
        <authorList>
            <person name="Zeng Z."/>
            <person name="Chen C."/>
        </authorList>
    </citation>
    <scope>NUCLEOTIDE SEQUENCE [LARGE SCALE GENOMIC DNA]</scope>
    <source>
        <strain evidence="1 2">WB 4.1-42</strain>
    </source>
</reference>
<evidence type="ECO:0008006" key="3">
    <source>
        <dbReference type="Google" id="ProtNLM"/>
    </source>
</evidence>
<dbReference type="eggNOG" id="COG1345">
    <property type="taxonomic scope" value="Bacteria"/>
</dbReference>
<keyword evidence="2" id="KW-1185">Reference proteome</keyword>
<evidence type="ECO:0000313" key="1">
    <source>
        <dbReference type="EMBL" id="KGO92204.1"/>
    </source>
</evidence>
<dbReference type="EMBL" id="JRLY01000011">
    <property type="protein sequence ID" value="KGO92204.1"/>
    <property type="molecule type" value="Genomic_DNA"/>
</dbReference>
<dbReference type="eggNOG" id="COG2356">
    <property type="taxonomic scope" value="Bacteria"/>
</dbReference>
<dbReference type="SUPFAM" id="SSF49265">
    <property type="entry name" value="Fibronectin type III"/>
    <property type="match status" value="1"/>
</dbReference>
<dbReference type="InterPro" id="IPR013783">
    <property type="entry name" value="Ig-like_fold"/>
</dbReference>
<organism evidence="1 2">
    <name type="scientific">Flavobacterium subsaxonicum WB 4.1-42 = DSM 21790</name>
    <dbReference type="NCBI Taxonomy" id="1121898"/>
    <lineage>
        <taxon>Bacteria</taxon>
        <taxon>Pseudomonadati</taxon>
        <taxon>Bacteroidota</taxon>
        <taxon>Flavobacteriia</taxon>
        <taxon>Flavobacteriales</taxon>
        <taxon>Flavobacteriaceae</taxon>
        <taxon>Flavobacterium</taxon>
    </lineage>
</organism>
<evidence type="ECO:0000313" key="2">
    <source>
        <dbReference type="Proteomes" id="UP000030111"/>
    </source>
</evidence>
<dbReference type="InterPro" id="IPR014756">
    <property type="entry name" value="Ig_E-set"/>
</dbReference>
<dbReference type="eggNOG" id="COG3391">
    <property type="taxonomic scope" value="Bacteria"/>
</dbReference>
<name>A0A0A2MIV8_9FLAO</name>
<accession>A0A0A2MIV8</accession>
<proteinExistence type="predicted"/>
<dbReference type="NCBIfam" id="NF033708">
    <property type="entry name" value="T9SS_Cterm_ChiA"/>
    <property type="match status" value="1"/>
</dbReference>
<dbReference type="eggNOG" id="COG2911">
    <property type="taxonomic scope" value="Bacteria"/>
</dbReference>
<dbReference type="STRING" id="1121898.GCA_000422725_02917"/>
<dbReference type="SUPFAM" id="SSF81296">
    <property type="entry name" value="E set domains"/>
    <property type="match status" value="1"/>
</dbReference>
<sequence>MIRSGTDFGARINADILELSNDATGLFNNSGWVLAYASAPAAPYNSVLSSNPGVVTWTFNMRQPRANPSGISSGRYAAAFILAGTANTTATTGSGYAVVLGNSGSVDPLRLVRYTAGVRTNSNIISSNTAGLSDFGGNFLSVRVTYTPSTNTWQLFVRNDDLLVALLSFLDPSLGTLISQGTAVNSSSTGTSLPLIGAYWNAGTGIAQTAFFDNVKVAVTTPAITSLAPASKVAGTGAFTLAVNGTNLTAGSVVKWNGTNLTTTYVSPTQITAAVPANLITAAGTASITVGTGAAISNALTFTIDAANIPSITTSVSALNPYTTVTGTASAQQNFTSTGASLSAPIVVTAPANFELSTVAGGAGAYSSSVNVTAATTTIYARVAATAPPGLYSGNITLTSTGATTKQVAVSATVLSTEPTTSDTNLTFTNTNSISTTVNWTNGNGSNHLVVVRAGSAVTGTPVDGVSYTAVAAYGAGSEVGTGNYVAYNGTGNSVTLTGLSPATTYYVSVFDYNGSGGTENYRITTPATGNKTTLNAPVGLQVTGANTEYKINFDTTVEGVNNGTYAGGGIGPSPQPGELNSNAFAFSGFSDGALAFGATSPEDSASYENGTSTGGETDGGLYSYMVADGNYALGIQPSSTEFSPGNISFRFQNQTGAPVTSLSVGYKVWVRNDEAGANSLSFSYSSDNTTYNTVTSLTQTTDAAADVMPGWKAYNKVVTITGLNVAANGYAYLRWSGAAVTGTAYDEIAIDDISIVANPTTTFASFNGTAETFTLAGNANLSGNTTILGNTNFVNGKVIVGANTLTLGGTVTNTFAGGISGSAASNLVINGAASPTLSFDQTTVGTTNMLNNLSINTTAANTTSIANNVIVGGTLTVDTDQTLNLGTATLNGALSTIVNNGTVATQNTSLTPFASGKTWGGTGTINLNAATAAQTLVAGTYNKVTVSTTGGATATGNITLNGDLNLPNANVSATKGSFDTGAFTLTMAPTSANTGVGDVSGTITRNSIAANVQYTFGHPQTHLVIPPVGTLPTSLSLKTTLGVAPAGKTDGILRTYDLIQTGATGTKAIITAHYLDSELNGNTENKLVDWVVQVSPQQVIEQGRTNYDATQNFVELGNVNLAFFASTFGQKLLTLANSQVAVAVWNGSVSSSWTTAANWSPNAVPSDDTQVIIPDAATTPNDPILNPLVTIGKLSIETGGILNSPTGSQFNITGASGAWINNGTFNPANGTVTFTSNATTNGDATIAGSTTFNNLVIPTGTTLRALANNVMDIAGTFTKTGSFVAGAVNNTVIYSGTNQTIVTPNGAQSAYDNITITGTGAIFPTTLNVNGDITFNNAVSLAGKSILLTGTDNQLIGGTVAPVFNNLTVNKPTGQVILTNSATVGGTLTLTSGLLDIDNYNLTLGVTPIAGTFSATSMIVAEDAGVVRAPFTATGSYFFPIGETTSNTTYSPITVNITSASGFTNAYVAVNVKDAVHPDNHSISSYLTRYWNVTQTGIANAVATITANYSTGDAVGGQATLSAAQLSGAFNVETNPWLKFSPLANNTLTATNALLGDGVLSAFTGITLANVIALITGEGEVCQNSVIVLSANITAGDAPYTYFWSNGLGTGATATPPTNVVGSTTYTLTVRDANGIVSVDTAVVVVDPSAVGGTASSDQAICSNTLPNALTLTGYTGSVVRWERSATPDFATVTTIANTTATLPSSQLNGITATRYFRAVVQNGPCDPVYSNTVTITVNTTTWNGTSWSNGVPTDGYTAIFSGNYTFTSDLYACQINVNSNAVVVVPTGFNAIVTGAVIVTTGSFTVENNAALVQINNVNNTGNITVKRNSNPLYRLDYTLWSSPVSGQQLGTFSPFTSTSRFYTYGGLNNGVYDDGYFVVPDLTTTFQPATGYLIRMPNSITGGPTGTYYQGTTTHTFVGKFTGVPNNGIINKSLTVLGDAYTATGNPYPSPISVYEFFMQNDGVLDDDSGLYFWRKKNDHAISSYATLTLAGLVANGATPDGDSEEEQDPDYQFGGQNQSVYYQGSNLNWIISPGQGFFVKADVSVSNPQLAFRNTMRRPALGAGQPFFKGAQSGQDMSRLWLNLSGTNAFSQIAVAYIEGATLGIDYAYDGKRLTDMGNAELYTTVGQTNLAIQARPEFNATDVVALGFTALAPGQYTFTLDHVDGVFAADQDIYLVDKLTGITHDIKAGAYNFTTEAGTFANRFDVIYMKNLGVNNPELAANNVIIYKQSKQVKIDAGGNIKDVNIFDLTGRLIYSHGGINATNFSTTDIHIAQEVIIVTVTLENGASVSKKVIFD</sequence>
<comment type="caution">
    <text evidence="1">The sequence shown here is derived from an EMBL/GenBank/DDBJ whole genome shotgun (WGS) entry which is preliminary data.</text>
</comment>
<protein>
    <recommendedName>
        <fullName evidence="3">Fibronectin type-III domain-containing protein</fullName>
    </recommendedName>
</protein>